<organism evidence="1 2">
    <name type="scientific">Cavenderia fasciculata</name>
    <name type="common">Slime mold</name>
    <name type="synonym">Dictyostelium fasciculatum</name>
    <dbReference type="NCBI Taxonomy" id="261658"/>
    <lineage>
        <taxon>Eukaryota</taxon>
        <taxon>Amoebozoa</taxon>
        <taxon>Evosea</taxon>
        <taxon>Eumycetozoa</taxon>
        <taxon>Dictyostelia</taxon>
        <taxon>Acytosteliales</taxon>
        <taxon>Cavenderiaceae</taxon>
        <taxon>Cavenderia</taxon>
    </lineage>
</organism>
<name>F4PY47_CACFS</name>
<reference evidence="2" key="1">
    <citation type="journal article" date="2011" name="Genome Res.">
        <title>Phylogeny-wide analysis of social amoeba genomes highlights ancient origins for complex intercellular communication.</title>
        <authorList>
            <person name="Heidel A.J."/>
            <person name="Lawal H.M."/>
            <person name="Felder M."/>
            <person name="Schilde C."/>
            <person name="Helps N.R."/>
            <person name="Tunggal B."/>
            <person name="Rivero F."/>
            <person name="John U."/>
            <person name="Schleicher M."/>
            <person name="Eichinger L."/>
            <person name="Platzer M."/>
            <person name="Noegel A.A."/>
            <person name="Schaap P."/>
            <person name="Gloeckner G."/>
        </authorList>
    </citation>
    <scope>NUCLEOTIDE SEQUENCE [LARGE SCALE GENOMIC DNA]</scope>
    <source>
        <strain evidence="2">SH3</strain>
    </source>
</reference>
<sequence length="197" mass="20970">MTANVCKKYRAIVTRPLESLESCWKSTSTVKKTILMAMSRAAKAGDVLGTQQARGAVGAIRAVEKDHALALAKLVGQRLPVQRLDFKDVRVVVAADDGRKVVYGRVVEVDDGAAELHLLPDLLGVVDHGKVGEIGHGPRVVDDGTLVCAVEDGLAIRDRKGGVAVEEKHAALVGRVADKRRPVDVERGSVHDAGDTT</sequence>
<keyword evidence="2" id="KW-1185">Reference proteome</keyword>
<evidence type="ECO:0000313" key="1">
    <source>
        <dbReference type="EMBL" id="EGG19707.1"/>
    </source>
</evidence>
<gene>
    <name evidence="1" type="ORF">DFA_00285</name>
</gene>
<dbReference type="Proteomes" id="UP000007797">
    <property type="component" value="Unassembled WGS sequence"/>
</dbReference>
<dbReference type="GeneID" id="14871581"/>
<accession>F4PY47</accession>
<protein>
    <submittedName>
        <fullName evidence="1">Uncharacterized protein</fullName>
    </submittedName>
</protein>
<evidence type="ECO:0000313" key="2">
    <source>
        <dbReference type="Proteomes" id="UP000007797"/>
    </source>
</evidence>
<dbReference type="AlphaFoldDB" id="F4PY47"/>
<dbReference type="KEGG" id="dfa:DFA_00285"/>
<proteinExistence type="predicted"/>
<dbReference type="EMBL" id="GL883014">
    <property type="protein sequence ID" value="EGG19707.1"/>
    <property type="molecule type" value="Genomic_DNA"/>
</dbReference>
<dbReference type="RefSeq" id="XP_004358001.1">
    <property type="nucleotide sequence ID" value="XM_004357944.1"/>
</dbReference>